<evidence type="ECO:0000259" key="1">
    <source>
        <dbReference type="Pfam" id="PF14511"/>
    </source>
</evidence>
<organism evidence="2">
    <name type="scientific">marine sediment metagenome</name>
    <dbReference type="NCBI Taxonomy" id="412755"/>
    <lineage>
        <taxon>unclassified sequences</taxon>
        <taxon>metagenomes</taxon>
        <taxon>ecological metagenomes</taxon>
    </lineage>
</organism>
<accession>A0A0F9G6S2</accession>
<reference evidence="2" key="1">
    <citation type="journal article" date="2015" name="Nature">
        <title>Complex archaea that bridge the gap between prokaryotes and eukaryotes.</title>
        <authorList>
            <person name="Spang A."/>
            <person name="Saw J.H."/>
            <person name="Jorgensen S.L."/>
            <person name="Zaremba-Niedzwiedzka K."/>
            <person name="Martijn J."/>
            <person name="Lind A.E."/>
            <person name="van Eijk R."/>
            <person name="Schleper C."/>
            <person name="Guy L."/>
            <person name="Ettema T.J."/>
        </authorList>
    </citation>
    <scope>NUCLEOTIDE SEQUENCE</scope>
</reference>
<evidence type="ECO:0000313" key="2">
    <source>
        <dbReference type="EMBL" id="KKL94418.1"/>
    </source>
</evidence>
<protein>
    <recommendedName>
        <fullName evidence="1">Type II restriction endonuclease EcoO109IR domain-containing protein</fullName>
    </recommendedName>
</protein>
<sequence>ANSQDNETLIEFLEYFLREECGLGKVTSRKIAAQFNDLESFINFNFQAFKSLRGADEKKLVWGFNDDHVSKIAKKIKLINRILSVSRNFQQSIGRKFLSKIILNLRNIELDQLRPNPFLIKLMNLNKVDDIIQFIIFQRADRSIVTSFGTCLEFLVSASGAEKLARGFDVLKIKDNEKHYIQVKSGTSDMDKDQIESWGENIEQIENEGHHGYIGMCYGRRDDPKAISLNLMKAYLPEWERKTLVGKELWEFVSDDETYHEIVLKSLEEAAKQILENRSILDEIESAAEKLILEFQSKFGENIEDYIKTIF</sequence>
<comment type="caution">
    <text evidence="2">The sequence shown here is derived from an EMBL/GenBank/DDBJ whole genome shotgun (WGS) entry which is preliminary data.</text>
</comment>
<proteinExistence type="predicted"/>
<dbReference type="SUPFAM" id="SSF52980">
    <property type="entry name" value="Restriction endonuclease-like"/>
    <property type="match status" value="1"/>
</dbReference>
<dbReference type="EMBL" id="LAZR01018928">
    <property type="protein sequence ID" value="KKL94418.1"/>
    <property type="molecule type" value="Genomic_DNA"/>
</dbReference>
<dbReference type="Pfam" id="PF14511">
    <property type="entry name" value="RE_EcoO109I"/>
    <property type="match status" value="1"/>
</dbReference>
<dbReference type="InterPro" id="IPR032793">
    <property type="entry name" value="RE_EcoO109IR"/>
</dbReference>
<dbReference type="AlphaFoldDB" id="A0A0F9G6S2"/>
<feature type="non-terminal residue" evidence="2">
    <location>
        <position position="1"/>
    </location>
</feature>
<feature type="domain" description="Type II restriction endonuclease EcoO109IR" evidence="1">
    <location>
        <begin position="87"/>
        <end position="273"/>
    </location>
</feature>
<dbReference type="InterPro" id="IPR011335">
    <property type="entry name" value="Restrct_endonuc-II-like"/>
</dbReference>
<gene>
    <name evidence="2" type="ORF">LCGC14_1864860</name>
</gene>
<name>A0A0F9G6S2_9ZZZZ</name>